<keyword evidence="6" id="KW-0812">Transmembrane</keyword>
<evidence type="ECO:0000313" key="17">
    <source>
        <dbReference type="EMBL" id="RKS53939.1"/>
    </source>
</evidence>
<dbReference type="GO" id="GO:0046930">
    <property type="term" value="C:pore complex"/>
    <property type="evidence" value="ECO:0007669"/>
    <property type="project" value="UniProtKB-KW"/>
</dbReference>
<evidence type="ECO:0000256" key="11">
    <source>
        <dbReference type="ARBA" id="ARBA00023136"/>
    </source>
</evidence>
<feature type="domain" description="SLBB" evidence="16">
    <location>
        <begin position="144"/>
        <end position="223"/>
    </location>
</feature>
<protein>
    <submittedName>
        <fullName evidence="17">Polysaccharide export outer membrane protein</fullName>
    </submittedName>
</protein>
<dbReference type="Pfam" id="PF22461">
    <property type="entry name" value="SLBB_2"/>
    <property type="match status" value="1"/>
</dbReference>
<evidence type="ECO:0000256" key="12">
    <source>
        <dbReference type="ARBA" id="ARBA00023139"/>
    </source>
</evidence>
<dbReference type="GO" id="GO:0015288">
    <property type="term" value="F:porin activity"/>
    <property type="evidence" value="ECO:0007669"/>
    <property type="project" value="UniProtKB-KW"/>
</dbReference>
<evidence type="ECO:0000313" key="18">
    <source>
        <dbReference type="Proteomes" id="UP000276282"/>
    </source>
</evidence>
<dbReference type="Pfam" id="PF02563">
    <property type="entry name" value="Poly_export"/>
    <property type="match status" value="1"/>
</dbReference>
<keyword evidence="14" id="KW-0449">Lipoprotein</keyword>
<accession>A0A495PYH0</accession>
<organism evidence="17 18">
    <name type="scientific">Gillisia mitskevichiae</name>
    <dbReference type="NCBI Taxonomy" id="270921"/>
    <lineage>
        <taxon>Bacteria</taxon>
        <taxon>Pseudomonadati</taxon>
        <taxon>Bacteroidota</taxon>
        <taxon>Flavobacteriia</taxon>
        <taxon>Flavobacteriales</taxon>
        <taxon>Flavobacteriaceae</taxon>
        <taxon>Gillisia</taxon>
    </lineage>
</organism>
<evidence type="ECO:0000256" key="14">
    <source>
        <dbReference type="ARBA" id="ARBA00023288"/>
    </source>
</evidence>
<dbReference type="PROSITE" id="PS51257">
    <property type="entry name" value="PROKAR_LIPOPROTEIN"/>
    <property type="match status" value="1"/>
</dbReference>
<keyword evidence="12" id="KW-0564">Palmitate</keyword>
<evidence type="ECO:0000256" key="6">
    <source>
        <dbReference type="ARBA" id="ARBA00022692"/>
    </source>
</evidence>
<evidence type="ECO:0000259" key="15">
    <source>
        <dbReference type="Pfam" id="PF02563"/>
    </source>
</evidence>
<evidence type="ECO:0000256" key="9">
    <source>
        <dbReference type="ARBA" id="ARBA00023065"/>
    </source>
</evidence>
<keyword evidence="3" id="KW-0813">Transport</keyword>
<keyword evidence="9" id="KW-0406">Ion transport</keyword>
<dbReference type="GO" id="GO:0006811">
    <property type="term" value="P:monoatomic ion transport"/>
    <property type="evidence" value="ECO:0007669"/>
    <property type="project" value="UniProtKB-KW"/>
</dbReference>
<dbReference type="PANTHER" id="PTHR33619">
    <property type="entry name" value="POLYSACCHARIDE EXPORT PROTEIN GFCE-RELATED"/>
    <property type="match status" value="1"/>
</dbReference>
<dbReference type="GO" id="GO:0015159">
    <property type="term" value="F:polysaccharide transmembrane transporter activity"/>
    <property type="evidence" value="ECO:0007669"/>
    <property type="project" value="InterPro"/>
</dbReference>
<evidence type="ECO:0000256" key="5">
    <source>
        <dbReference type="ARBA" id="ARBA00022597"/>
    </source>
</evidence>
<keyword evidence="13" id="KW-0998">Cell outer membrane</keyword>
<evidence type="ECO:0000256" key="10">
    <source>
        <dbReference type="ARBA" id="ARBA00023114"/>
    </source>
</evidence>
<dbReference type="InterPro" id="IPR054765">
    <property type="entry name" value="SLBB_dom"/>
</dbReference>
<feature type="domain" description="Polysaccharide export protein N-terminal" evidence="15">
    <location>
        <begin position="49"/>
        <end position="140"/>
    </location>
</feature>
<comment type="similarity">
    <text evidence="2">Belongs to the BexD/CtrA/VexA family.</text>
</comment>
<comment type="subcellular location">
    <subcellularLocation>
        <location evidence="1">Cell outer membrane</location>
        <topology evidence="1">Multi-pass membrane protein</topology>
    </subcellularLocation>
</comment>
<evidence type="ECO:0000256" key="3">
    <source>
        <dbReference type="ARBA" id="ARBA00022448"/>
    </source>
</evidence>
<dbReference type="RefSeq" id="WP_121346004.1">
    <property type="nucleotide sequence ID" value="NZ_RBLG01000002.1"/>
</dbReference>
<keyword evidence="10" id="KW-0626">Porin</keyword>
<proteinExistence type="inferred from homology"/>
<keyword evidence="5" id="KW-0762">Sugar transport</keyword>
<comment type="caution">
    <text evidence="17">The sequence shown here is derived from an EMBL/GenBank/DDBJ whole genome shotgun (WGS) entry which is preliminary data.</text>
</comment>
<sequence length="258" mass="28603">MNISKITKTVLIFIFLIFFTSCVSPKQMVYFQDSNNPSENIAYQHNVSLEIMPGDLLTIRVSASEQEAAQPFNLVKSVASTDRISGNVQLETYMVSNEGEIDFPVIGKMEVKGLTTFELSDKLKERIREYVKDAIVNVRILNFKISVLGEVKSPGTFTIEDDHLSLAQALGMAGDLTIYGKRENILVMREVDGRKVTAHLDLTDGNVVSSPFYSLRQNDVIYVEPKVSKVQSASSLGVASRYLSIASIIVSLVILITK</sequence>
<reference evidence="17 18" key="1">
    <citation type="submission" date="2018-10" db="EMBL/GenBank/DDBJ databases">
        <title>Genomic Encyclopedia of Archaeal and Bacterial Type Strains, Phase II (KMG-II): from individual species to whole genera.</title>
        <authorList>
            <person name="Goeker M."/>
        </authorList>
    </citation>
    <scope>NUCLEOTIDE SEQUENCE [LARGE SCALE GENOMIC DNA]</scope>
    <source>
        <strain evidence="17 18">DSM 19839</strain>
    </source>
</reference>
<keyword evidence="11" id="KW-0472">Membrane</keyword>
<dbReference type="GO" id="GO:0009279">
    <property type="term" value="C:cell outer membrane"/>
    <property type="evidence" value="ECO:0007669"/>
    <property type="project" value="UniProtKB-SubCell"/>
</dbReference>
<keyword evidence="4" id="KW-1134">Transmembrane beta strand</keyword>
<keyword evidence="7" id="KW-0732">Signal</keyword>
<evidence type="ECO:0000259" key="16">
    <source>
        <dbReference type="Pfam" id="PF22461"/>
    </source>
</evidence>
<dbReference type="OrthoDB" id="662756at2"/>
<dbReference type="InterPro" id="IPR049712">
    <property type="entry name" value="Poly_export"/>
</dbReference>
<dbReference type="Proteomes" id="UP000276282">
    <property type="component" value="Unassembled WGS sequence"/>
</dbReference>
<keyword evidence="8" id="KW-0625">Polysaccharide transport</keyword>
<evidence type="ECO:0000256" key="2">
    <source>
        <dbReference type="ARBA" id="ARBA00009450"/>
    </source>
</evidence>
<dbReference type="PANTHER" id="PTHR33619:SF3">
    <property type="entry name" value="POLYSACCHARIDE EXPORT PROTEIN GFCE-RELATED"/>
    <property type="match status" value="1"/>
</dbReference>
<dbReference type="InterPro" id="IPR003715">
    <property type="entry name" value="Poly_export_N"/>
</dbReference>
<keyword evidence="18" id="KW-1185">Reference proteome</keyword>
<evidence type="ECO:0000256" key="8">
    <source>
        <dbReference type="ARBA" id="ARBA00023047"/>
    </source>
</evidence>
<dbReference type="AlphaFoldDB" id="A0A495PYH0"/>
<dbReference type="EMBL" id="RBLG01000002">
    <property type="protein sequence ID" value="RKS53939.1"/>
    <property type="molecule type" value="Genomic_DNA"/>
</dbReference>
<evidence type="ECO:0000256" key="1">
    <source>
        <dbReference type="ARBA" id="ARBA00004571"/>
    </source>
</evidence>
<evidence type="ECO:0000256" key="4">
    <source>
        <dbReference type="ARBA" id="ARBA00022452"/>
    </source>
</evidence>
<evidence type="ECO:0000256" key="7">
    <source>
        <dbReference type="ARBA" id="ARBA00022729"/>
    </source>
</evidence>
<name>A0A495PYH0_9FLAO</name>
<gene>
    <name evidence="17" type="ORF">BC962_2206</name>
</gene>
<evidence type="ECO:0000256" key="13">
    <source>
        <dbReference type="ARBA" id="ARBA00023237"/>
    </source>
</evidence>
<dbReference type="Gene3D" id="3.30.1950.10">
    <property type="entry name" value="wza like domain"/>
    <property type="match status" value="1"/>
</dbReference>